<reference evidence="2 3" key="1">
    <citation type="submission" date="2017-07" db="EMBL/GenBank/DDBJ databases">
        <title>Recovery of genomes from metagenomes via a dereplication, aggregation, and scoring strategy.</title>
        <authorList>
            <person name="Sieber C.M."/>
            <person name="Probst A.J."/>
            <person name="Sharrar A."/>
            <person name="Thomas B.C."/>
            <person name="Hess M."/>
            <person name="Tringe S.G."/>
            <person name="Banfield J.F."/>
        </authorList>
    </citation>
    <scope>NUCLEOTIDE SEQUENCE [LARGE SCALE GENOMIC DNA]</scope>
    <source>
        <strain evidence="2">JGI_Cruoil_03_44_89</strain>
    </source>
</reference>
<dbReference type="SUPFAM" id="SSF49344">
    <property type="entry name" value="CBD9-like"/>
    <property type="match status" value="1"/>
</dbReference>
<gene>
    <name evidence="2" type="ORF">CH333_02620</name>
</gene>
<proteinExistence type="predicted"/>
<name>A0A235BX43_UNCW3</name>
<comment type="caution">
    <text evidence="2">The sequence shown here is derived from an EMBL/GenBank/DDBJ whole genome shotgun (WGS) entry which is preliminary data.</text>
</comment>
<accession>A0A235BX43</accession>
<sequence length="608" mass="69914">MDPFGGKTTAYYFTVYASGRFNDGMVLDDGRSTDDSWDGVWYRAVNIHDDCYGVEIRIPFRSIRYKRGLTEWGINFERYILNNRETVYWTEVLQIEDNMVSKYGRLKGINPQSTGYYFELYPEGFVRYDKERKEEGKIKPSGSLNFKWDLTSQTTLDATVLPDFAQIESDPFTLNLSEYEEWLDERRPFFLEGKDIFRMSDLGKGFYHPLNIFYSRGVGKSIDGESVPILGGLKLTSKAESWNFGAFGANTDSLRYLEDDTVLTTEPRRSFGVLRVKRRVLETSEVGMLFSGMRADKDDYNFAFGLDGVYRSGINQFILQGALSDKNNKKGWAISSVYFGFIRNFLAVGSVEVVQDSFDVEDVGYLPWAGMKKILSFVGPFKMYPTGALRNLSWGPGVALTREPGDVNGWSKVGFLFVNPCFRNNWGFNLQLQAGPCCEEDTEYFNRGINLSVWGNGANYHVSFGGNFNHSYNYDREFVAYQGSNWLWCAYNEIPRTRLSLSLNNWVEWDTLNTIIAITTNATPRIDFSITEDMNLGIFNEFVMEIPQTYFGETELTSNRAGLLFSWNFLPKSWLYIALNDHREQNDERKLELQNQVGAIKAKYLLYF</sequence>
<dbReference type="Proteomes" id="UP000215215">
    <property type="component" value="Unassembled WGS sequence"/>
</dbReference>
<dbReference type="Pfam" id="PF19313">
    <property type="entry name" value="DUF5916"/>
    <property type="match status" value="1"/>
</dbReference>
<evidence type="ECO:0000313" key="2">
    <source>
        <dbReference type="EMBL" id="OYD16764.1"/>
    </source>
</evidence>
<protein>
    <recommendedName>
        <fullName evidence="1">DUF5916 domain-containing protein</fullName>
    </recommendedName>
</protein>
<dbReference type="AlphaFoldDB" id="A0A235BX43"/>
<organism evidence="2 3">
    <name type="scientific">candidate division WOR-3 bacterium JGI_Cruoil_03_44_89</name>
    <dbReference type="NCBI Taxonomy" id="1973748"/>
    <lineage>
        <taxon>Bacteria</taxon>
        <taxon>Bacteria division WOR-3</taxon>
    </lineage>
</organism>
<dbReference type="Gene3D" id="2.60.40.1190">
    <property type="match status" value="1"/>
</dbReference>
<evidence type="ECO:0000259" key="1">
    <source>
        <dbReference type="Pfam" id="PF19313"/>
    </source>
</evidence>
<dbReference type="EMBL" id="NOZQ01000051">
    <property type="protein sequence ID" value="OYD16764.1"/>
    <property type="molecule type" value="Genomic_DNA"/>
</dbReference>
<feature type="domain" description="DUF5916" evidence="1">
    <location>
        <begin position="130"/>
        <end position="223"/>
    </location>
</feature>
<dbReference type="InterPro" id="IPR045670">
    <property type="entry name" value="DUF5916"/>
</dbReference>
<evidence type="ECO:0000313" key="3">
    <source>
        <dbReference type="Proteomes" id="UP000215215"/>
    </source>
</evidence>